<comment type="caution">
    <text evidence="3">The sequence shown here is derived from an EMBL/GenBank/DDBJ whole genome shotgun (WGS) entry which is preliminary data.</text>
</comment>
<feature type="region of interest" description="Disordered" evidence="1">
    <location>
        <begin position="596"/>
        <end position="677"/>
    </location>
</feature>
<sequence length="677" mass="76697">MNQGFLPGDELVLASTGKTLYEVEKRLPRIQSVRVLDLEKQTECVLAEAPLRLQIALGELRIKRVGVDWEEALSRRQSGADDEKLHAAMRVMQAIEQLRKRYEVSFNKAFSMLLEQVRSDDGPERLALPSLSQAYRWWQRHRAGLPLRLGDVHKGNRSPRYDVKVDEVIKDLAETHYLQVESRWDLQTLTDFINLTLHDTNLLPKTKAVSKAYVHRVIRLELHADPEHARMDPRDAVSAKAVASQRIRISGPFERVEQDGLHLPFVVKTIHGVSKDICLVHAIDCCTSTPVGWCLVIGSPRVPSTLKCIETILFPKTPLVERLGLKYDFDIYGTPLQLVMDNGPETGNGGPRMARLTQLGIDPYWLRSRNPQRKPFIERLNRSLKEELETLPGCTRLNGKDGKRDPIALGDDLMTLEELEQWIVRFFFEKWVNRKLKRFERSVFTDNTVFIDRTDLGATPRQRYQVLTEQMGYPVPLPPSIGAWRSVVYEQEFRTLSRTTGISYATHHFKGDRLPYLIQQFGETEVKVLIDPDDYRMVYVVDRDGRSLVPLVNADAPEGSAAFSFAEAAAILKAARQDDLPADSLEFRRDLFLRSAGLATPPENPKKPSKRSVKGPTASQTTTQKARQHEAIQRAAARPLPATQPTLGQPAMGSAQEDWAAVTPLKELDRKGNKDSQ</sequence>
<proteinExistence type="predicted"/>
<dbReference type="InterPro" id="IPR012337">
    <property type="entry name" value="RNaseH-like_sf"/>
</dbReference>
<feature type="compositionally biased region" description="Basic and acidic residues" evidence="1">
    <location>
        <begin position="666"/>
        <end position="677"/>
    </location>
</feature>
<evidence type="ECO:0000313" key="3">
    <source>
        <dbReference type="EMBL" id="MBB3196888.1"/>
    </source>
</evidence>
<evidence type="ECO:0000313" key="4">
    <source>
        <dbReference type="Proteomes" id="UP000574369"/>
    </source>
</evidence>
<dbReference type="SUPFAM" id="SSF53098">
    <property type="entry name" value="Ribonuclease H-like"/>
    <property type="match status" value="1"/>
</dbReference>
<feature type="domain" description="Integrase catalytic" evidence="2">
    <location>
        <begin position="248"/>
        <end position="468"/>
    </location>
</feature>
<dbReference type="Proteomes" id="UP000574369">
    <property type="component" value="Unassembled WGS sequence"/>
</dbReference>
<dbReference type="PROSITE" id="PS50994">
    <property type="entry name" value="INTEGRASE"/>
    <property type="match status" value="1"/>
</dbReference>
<name>A0ABR6H090_9BURK</name>
<organism evidence="3 4">
    <name type="scientific">Roseateles terrae</name>
    <dbReference type="NCBI Taxonomy" id="431060"/>
    <lineage>
        <taxon>Bacteria</taxon>
        <taxon>Pseudomonadati</taxon>
        <taxon>Pseudomonadota</taxon>
        <taxon>Betaproteobacteria</taxon>
        <taxon>Burkholderiales</taxon>
        <taxon>Sphaerotilaceae</taxon>
        <taxon>Roseateles</taxon>
    </lineage>
</organism>
<evidence type="ECO:0000256" key="1">
    <source>
        <dbReference type="SAM" id="MobiDB-lite"/>
    </source>
</evidence>
<dbReference type="Gene3D" id="3.30.420.10">
    <property type="entry name" value="Ribonuclease H-like superfamily/Ribonuclease H"/>
    <property type="match status" value="1"/>
</dbReference>
<evidence type="ECO:0000259" key="2">
    <source>
        <dbReference type="PROSITE" id="PS50994"/>
    </source>
</evidence>
<accession>A0ABR6H090</accession>
<dbReference type="EMBL" id="JACHXO010000009">
    <property type="protein sequence ID" value="MBB3196888.1"/>
    <property type="molecule type" value="Genomic_DNA"/>
</dbReference>
<dbReference type="InterPro" id="IPR036397">
    <property type="entry name" value="RNaseH_sf"/>
</dbReference>
<reference evidence="3 4" key="1">
    <citation type="submission" date="2020-08" db="EMBL/GenBank/DDBJ databases">
        <title>Genomic Encyclopedia of Type Strains, Phase III (KMG-III): the genomes of soil and plant-associated and newly described type strains.</title>
        <authorList>
            <person name="Whitman W."/>
        </authorList>
    </citation>
    <scope>NUCLEOTIDE SEQUENCE [LARGE SCALE GENOMIC DNA]</scope>
    <source>
        <strain evidence="3 4">CECT 7247</strain>
    </source>
</reference>
<dbReference type="RefSeq" id="WP_088453852.1">
    <property type="nucleotide sequence ID" value="NZ_JACHXO010000009.1"/>
</dbReference>
<gene>
    <name evidence="3" type="ORF">FHS28_004313</name>
</gene>
<dbReference type="InterPro" id="IPR001584">
    <property type="entry name" value="Integrase_cat-core"/>
</dbReference>
<protein>
    <submittedName>
        <fullName evidence="3">Transposase</fullName>
    </submittedName>
</protein>
<keyword evidence="4" id="KW-1185">Reference proteome</keyword>